<feature type="compositionally biased region" description="Basic and acidic residues" evidence="1">
    <location>
        <begin position="216"/>
        <end position="237"/>
    </location>
</feature>
<feature type="transmembrane region" description="Helical" evidence="2">
    <location>
        <begin position="26"/>
        <end position="52"/>
    </location>
</feature>
<feature type="region of interest" description="Disordered" evidence="1">
    <location>
        <begin position="161"/>
        <end position="197"/>
    </location>
</feature>
<dbReference type="InterPro" id="IPR019430">
    <property type="entry name" value="7TM_GPCR_serpentine_rcpt_Srx"/>
</dbReference>
<evidence type="ECO:0000313" key="4">
    <source>
        <dbReference type="EMBL" id="GFR70686.1"/>
    </source>
</evidence>
<keyword evidence="2" id="KW-1133">Transmembrane helix</keyword>
<comment type="caution">
    <text evidence="4">The sequence shown here is derived from an EMBL/GenBank/DDBJ whole genome shotgun (WGS) entry which is preliminary data.</text>
</comment>
<feature type="domain" description="7TM GPCR serpentine receptor class x (Srx)" evidence="3">
    <location>
        <begin position="28"/>
        <end position="156"/>
    </location>
</feature>
<dbReference type="Gene3D" id="1.20.1070.10">
    <property type="entry name" value="Rhodopsin 7-helix transmembrane proteins"/>
    <property type="match status" value="1"/>
</dbReference>
<keyword evidence="5" id="KW-1185">Reference proteome</keyword>
<evidence type="ECO:0000313" key="5">
    <source>
        <dbReference type="Proteomes" id="UP000762676"/>
    </source>
</evidence>
<reference evidence="4 5" key="1">
    <citation type="journal article" date="2021" name="Elife">
        <title>Chloroplast acquisition without the gene transfer in kleptoplastic sea slugs, Plakobranchus ocellatus.</title>
        <authorList>
            <person name="Maeda T."/>
            <person name="Takahashi S."/>
            <person name="Yoshida T."/>
            <person name="Shimamura S."/>
            <person name="Takaki Y."/>
            <person name="Nagai Y."/>
            <person name="Toyoda A."/>
            <person name="Suzuki Y."/>
            <person name="Arimoto A."/>
            <person name="Ishii H."/>
            <person name="Satoh N."/>
            <person name="Nishiyama T."/>
            <person name="Hasebe M."/>
            <person name="Maruyama T."/>
            <person name="Minagawa J."/>
            <person name="Obokata J."/>
            <person name="Shigenobu S."/>
        </authorList>
    </citation>
    <scope>NUCLEOTIDE SEQUENCE [LARGE SCALE GENOMIC DNA]</scope>
</reference>
<feature type="compositionally biased region" description="Low complexity" evidence="1">
    <location>
        <begin position="184"/>
        <end position="197"/>
    </location>
</feature>
<dbReference type="PANTHER" id="PTHR46060:SF1">
    <property type="entry name" value="MARINER MOS1 TRANSPOSASE-LIKE PROTEIN"/>
    <property type="match status" value="1"/>
</dbReference>
<dbReference type="InterPro" id="IPR052709">
    <property type="entry name" value="Transposase-MT_Hybrid"/>
</dbReference>
<name>A0AAV4FE88_9GAST</name>
<protein>
    <submittedName>
        <fullName evidence="4">Histone-lysine N-methyltransferase SETMAR</fullName>
    </submittedName>
</protein>
<dbReference type="EMBL" id="BMAT01000664">
    <property type="protein sequence ID" value="GFR70686.1"/>
    <property type="molecule type" value="Genomic_DNA"/>
</dbReference>
<dbReference type="AlphaFoldDB" id="A0AAV4FE88"/>
<proteinExistence type="predicted"/>
<keyword evidence="2" id="KW-0812">Transmembrane</keyword>
<sequence length="340" mass="38354">MRSPSVVIWFLAEFYPDPELPANDSVLMYALSALSYLFYDYSSFVSVFLAVVRCACVARPLKFKTMFNKKRTFTTLSLLFLVAMTLNSLTLAIVRLGWTVNPWTNSTYRSIKFKENSQTLSKVNDILNRNIIAWLTYITVVTCVVILAAKLQAASRFRRSLASNGEPGKDKPRPHKSSKPSPPLESSAPSEKSSSIMSVKDVRVIQSCTWFGEGRTSLDDESKSRRPKPSTDEENTTRVDELIKCDKSMKIRQIALEHGTLKSTVYAIVHDSLGYRKVSARWVPKMLTEDHKLQRVGIPQRLLLRCQQDNGDEDATHVGVGLGEDFQAKNNLFDKLITCD</sequence>
<dbReference type="SUPFAM" id="SSF81321">
    <property type="entry name" value="Family A G protein-coupled receptor-like"/>
    <property type="match status" value="1"/>
</dbReference>
<accession>A0AAV4FE88</accession>
<dbReference type="Pfam" id="PF10328">
    <property type="entry name" value="7TM_GPCR_Srx"/>
    <property type="match status" value="1"/>
</dbReference>
<evidence type="ECO:0000259" key="3">
    <source>
        <dbReference type="Pfam" id="PF10328"/>
    </source>
</evidence>
<keyword evidence="2" id="KW-0472">Membrane</keyword>
<feature type="transmembrane region" description="Helical" evidence="2">
    <location>
        <begin position="73"/>
        <end position="98"/>
    </location>
</feature>
<feature type="region of interest" description="Disordered" evidence="1">
    <location>
        <begin position="215"/>
        <end position="237"/>
    </location>
</feature>
<gene>
    <name evidence="4" type="ORF">ElyMa_000334700</name>
</gene>
<organism evidence="4 5">
    <name type="scientific">Elysia marginata</name>
    <dbReference type="NCBI Taxonomy" id="1093978"/>
    <lineage>
        <taxon>Eukaryota</taxon>
        <taxon>Metazoa</taxon>
        <taxon>Spiralia</taxon>
        <taxon>Lophotrochozoa</taxon>
        <taxon>Mollusca</taxon>
        <taxon>Gastropoda</taxon>
        <taxon>Heterobranchia</taxon>
        <taxon>Euthyneura</taxon>
        <taxon>Panpulmonata</taxon>
        <taxon>Sacoglossa</taxon>
        <taxon>Placobranchoidea</taxon>
        <taxon>Plakobranchidae</taxon>
        <taxon>Elysia</taxon>
    </lineage>
</organism>
<evidence type="ECO:0000256" key="2">
    <source>
        <dbReference type="SAM" id="Phobius"/>
    </source>
</evidence>
<evidence type="ECO:0000256" key="1">
    <source>
        <dbReference type="SAM" id="MobiDB-lite"/>
    </source>
</evidence>
<dbReference type="PANTHER" id="PTHR46060">
    <property type="entry name" value="MARINER MOS1 TRANSPOSASE-LIKE PROTEIN"/>
    <property type="match status" value="1"/>
</dbReference>
<feature type="transmembrane region" description="Helical" evidence="2">
    <location>
        <begin position="131"/>
        <end position="149"/>
    </location>
</feature>
<dbReference type="Proteomes" id="UP000762676">
    <property type="component" value="Unassembled WGS sequence"/>
</dbReference>